<gene>
    <name evidence="10" type="ORF">L2764_26210</name>
</gene>
<evidence type="ECO:0000256" key="7">
    <source>
        <dbReference type="ARBA" id="ARBA00023136"/>
    </source>
</evidence>
<dbReference type="InterPro" id="IPR020846">
    <property type="entry name" value="MFS_dom"/>
</dbReference>
<keyword evidence="7 8" id="KW-0472">Membrane</keyword>
<feature type="transmembrane region" description="Helical" evidence="8">
    <location>
        <begin position="49"/>
        <end position="75"/>
    </location>
</feature>
<evidence type="ECO:0000259" key="9">
    <source>
        <dbReference type="PROSITE" id="PS50850"/>
    </source>
</evidence>
<keyword evidence="3" id="KW-1003">Cell membrane</keyword>
<reference evidence="10 11" key="1">
    <citation type="submission" date="2022-01" db="EMBL/GenBank/DDBJ databases">
        <title>Whole genome-based taxonomy of the Shewanellaceae.</title>
        <authorList>
            <person name="Martin-Rodriguez A.J."/>
        </authorList>
    </citation>
    <scope>NUCLEOTIDE SEQUENCE [LARGE SCALE GENOMIC DNA]</scope>
    <source>
        <strain evidence="10 11">DSM 17177</strain>
    </source>
</reference>
<keyword evidence="2" id="KW-0813">Transport</keyword>
<dbReference type="InterPro" id="IPR011701">
    <property type="entry name" value="MFS"/>
</dbReference>
<keyword evidence="5" id="KW-0769">Symport</keyword>
<evidence type="ECO:0000313" key="10">
    <source>
        <dbReference type="EMBL" id="MCL1127856.1"/>
    </source>
</evidence>
<feature type="transmembrane region" description="Helical" evidence="8">
    <location>
        <begin position="177"/>
        <end position="200"/>
    </location>
</feature>
<organism evidence="10 11">
    <name type="scientific">Shewanella surugensis</name>
    <dbReference type="NCBI Taxonomy" id="212020"/>
    <lineage>
        <taxon>Bacteria</taxon>
        <taxon>Pseudomonadati</taxon>
        <taxon>Pseudomonadota</taxon>
        <taxon>Gammaproteobacteria</taxon>
        <taxon>Alteromonadales</taxon>
        <taxon>Shewanellaceae</taxon>
        <taxon>Shewanella</taxon>
    </lineage>
</organism>
<feature type="transmembrane region" description="Helical" evidence="8">
    <location>
        <begin position="87"/>
        <end position="108"/>
    </location>
</feature>
<proteinExistence type="predicted"/>
<dbReference type="Gene3D" id="1.20.1250.20">
    <property type="entry name" value="MFS general substrate transporter like domains"/>
    <property type="match status" value="1"/>
</dbReference>
<evidence type="ECO:0000256" key="8">
    <source>
        <dbReference type="SAM" id="Phobius"/>
    </source>
</evidence>
<evidence type="ECO:0000313" key="11">
    <source>
        <dbReference type="Proteomes" id="UP001203423"/>
    </source>
</evidence>
<dbReference type="RefSeq" id="WP_248943285.1">
    <property type="nucleotide sequence ID" value="NZ_JAKIKS010000232.1"/>
</dbReference>
<feature type="domain" description="Major facilitator superfamily (MFS) profile" evidence="9">
    <location>
        <begin position="1"/>
        <end position="230"/>
    </location>
</feature>
<name>A0ABT0LJI9_9GAMM</name>
<dbReference type="PANTHER" id="PTHR43528:SF1">
    <property type="entry name" value="ALPHA-KETOGLUTARATE PERMEASE"/>
    <property type="match status" value="1"/>
</dbReference>
<sequence>MEDPFLLGGILLCFQVYFAHKDKGSSTDKPQASDSSSGLSLLWGEHRGIFTLVTILVSVYGFLYILITTYFVTYITTFTTLTLPQTLMINSLSLLLGCILVPIMGYLSDLVNRKTFLITGWLIFILLLFPLLALLTGNGIKSITLGLLLMSFMLSWIVSMVTPYFSELFPRPVRATGCCFAYSVGTTLCGFGPVIATTLTDINPDFLGYFMLILLLIGLFTSFFIPSFKKEANDDVQAILQSNHLISDLPMK</sequence>
<keyword evidence="11" id="KW-1185">Reference proteome</keyword>
<evidence type="ECO:0000256" key="1">
    <source>
        <dbReference type="ARBA" id="ARBA00004651"/>
    </source>
</evidence>
<keyword evidence="6 8" id="KW-1133">Transmembrane helix</keyword>
<feature type="transmembrane region" description="Helical" evidence="8">
    <location>
        <begin position="115"/>
        <end position="137"/>
    </location>
</feature>
<dbReference type="InterPro" id="IPR051084">
    <property type="entry name" value="H+-coupled_symporters"/>
</dbReference>
<accession>A0ABT0LJI9</accession>
<evidence type="ECO:0000256" key="2">
    <source>
        <dbReference type="ARBA" id="ARBA00022448"/>
    </source>
</evidence>
<dbReference type="Pfam" id="PF07690">
    <property type="entry name" value="MFS_1"/>
    <property type="match status" value="1"/>
</dbReference>
<protein>
    <submittedName>
        <fullName evidence="10">MFS transporter</fullName>
    </submittedName>
</protein>
<evidence type="ECO:0000256" key="5">
    <source>
        <dbReference type="ARBA" id="ARBA00022847"/>
    </source>
</evidence>
<comment type="caution">
    <text evidence="10">The sequence shown here is derived from an EMBL/GenBank/DDBJ whole genome shotgun (WGS) entry which is preliminary data.</text>
</comment>
<dbReference type="PANTHER" id="PTHR43528">
    <property type="entry name" value="ALPHA-KETOGLUTARATE PERMEASE"/>
    <property type="match status" value="1"/>
</dbReference>
<dbReference type="Proteomes" id="UP001203423">
    <property type="component" value="Unassembled WGS sequence"/>
</dbReference>
<dbReference type="EMBL" id="JAKIKS010000232">
    <property type="protein sequence ID" value="MCL1127856.1"/>
    <property type="molecule type" value="Genomic_DNA"/>
</dbReference>
<evidence type="ECO:0000256" key="4">
    <source>
        <dbReference type="ARBA" id="ARBA00022692"/>
    </source>
</evidence>
<evidence type="ECO:0000256" key="6">
    <source>
        <dbReference type="ARBA" id="ARBA00022989"/>
    </source>
</evidence>
<feature type="transmembrane region" description="Helical" evidence="8">
    <location>
        <begin position="143"/>
        <end position="165"/>
    </location>
</feature>
<feature type="transmembrane region" description="Helical" evidence="8">
    <location>
        <begin position="206"/>
        <end position="225"/>
    </location>
</feature>
<keyword evidence="4 8" id="KW-0812">Transmembrane</keyword>
<dbReference type="PROSITE" id="PS50850">
    <property type="entry name" value="MFS"/>
    <property type="match status" value="1"/>
</dbReference>
<evidence type="ECO:0000256" key="3">
    <source>
        <dbReference type="ARBA" id="ARBA00022475"/>
    </source>
</evidence>
<dbReference type="SUPFAM" id="SSF103473">
    <property type="entry name" value="MFS general substrate transporter"/>
    <property type="match status" value="1"/>
</dbReference>
<comment type="subcellular location">
    <subcellularLocation>
        <location evidence="1">Cell membrane</location>
        <topology evidence="1">Multi-pass membrane protein</topology>
    </subcellularLocation>
</comment>
<dbReference type="InterPro" id="IPR036259">
    <property type="entry name" value="MFS_trans_sf"/>
</dbReference>